<dbReference type="SUPFAM" id="SSF143880">
    <property type="entry name" value="NE0471 N-terminal domain-like"/>
    <property type="match status" value="1"/>
</dbReference>
<dbReference type="Proteomes" id="UP000274578">
    <property type="component" value="Chromosome 1"/>
</dbReference>
<organism evidence="1 2">
    <name type="scientific">Segatella oris</name>
    <dbReference type="NCBI Taxonomy" id="28135"/>
    <lineage>
        <taxon>Bacteria</taxon>
        <taxon>Pseudomonadati</taxon>
        <taxon>Bacteroidota</taxon>
        <taxon>Bacteroidia</taxon>
        <taxon>Bacteroidales</taxon>
        <taxon>Prevotellaceae</taxon>
        <taxon>Segatella</taxon>
    </lineage>
</organism>
<dbReference type="EMBL" id="LR134384">
    <property type="protein sequence ID" value="VEH16378.1"/>
    <property type="molecule type" value="Genomic_DNA"/>
</dbReference>
<dbReference type="AlphaFoldDB" id="A0A3S4TGC7"/>
<reference evidence="1 2" key="1">
    <citation type="submission" date="2018-12" db="EMBL/GenBank/DDBJ databases">
        <authorList>
            <consortium name="Pathogen Informatics"/>
        </authorList>
    </citation>
    <scope>NUCLEOTIDE SEQUENCE [LARGE SCALE GENOMIC DNA]</scope>
    <source>
        <strain evidence="1 2">NCTC13071</strain>
    </source>
</reference>
<dbReference type="KEGG" id="poc:NCTC13071_02403"/>
<name>A0A3S4TGC7_9BACT</name>
<evidence type="ECO:0000313" key="2">
    <source>
        <dbReference type="Proteomes" id="UP000274578"/>
    </source>
</evidence>
<proteinExistence type="predicted"/>
<sequence>MMKQKDSAQILTVTAAVYVNDNTLRITFSNGEERLLDFTPLMQEGICRKLQDKDYFKSFTLDPFTIDWNNEVGFAPEFLYAQSVRL</sequence>
<dbReference type="Pfam" id="PF10387">
    <property type="entry name" value="DUF2442"/>
    <property type="match status" value="1"/>
</dbReference>
<dbReference type="InterPro" id="IPR018841">
    <property type="entry name" value="DUF2442"/>
</dbReference>
<accession>A0A3S4TGC7</accession>
<protein>
    <submittedName>
        <fullName evidence="1">Protein of uncharacterized function (DUF2442)</fullName>
    </submittedName>
</protein>
<gene>
    <name evidence="1" type="ORF">NCTC13071_02403</name>
</gene>
<dbReference type="RefSeq" id="WP_018920464.1">
    <property type="nucleotide sequence ID" value="NZ_JBHRIH010000004.1"/>
</dbReference>
<dbReference type="InterPro" id="IPR036782">
    <property type="entry name" value="NE0471-like_N"/>
</dbReference>
<dbReference type="GeneID" id="85013147"/>
<evidence type="ECO:0000313" key="1">
    <source>
        <dbReference type="EMBL" id="VEH16378.1"/>
    </source>
</evidence>
<dbReference type="Gene3D" id="3.30.2020.10">
    <property type="entry name" value="NE0471-like N-terminal domain"/>
    <property type="match status" value="1"/>
</dbReference>